<dbReference type="PANTHER" id="PTHR23050">
    <property type="entry name" value="CALCIUM BINDING PROTEIN"/>
    <property type="match status" value="1"/>
</dbReference>
<dbReference type="InterPro" id="IPR050145">
    <property type="entry name" value="Centrin_CML-like"/>
</dbReference>
<evidence type="ECO:0000259" key="3">
    <source>
        <dbReference type="PROSITE" id="PS50222"/>
    </source>
</evidence>
<feature type="domain" description="EF-hand" evidence="3">
    <location>
        <begin position="3"/>
        <end position="38"/>
    </location>
</feature>
<evidence type="ECO:0000256" key="1">
    <source>
        <dbReference type="ARBA" id="ARBA00022737"/>
    </source>
</evidence>
<dbReference type="Gene3D" id="1.10.238.10">
    <property type="entry name" value="EF-hand"/>
    <property type="match status" value="2"/>
</dbReference>
<sequence length="142" mass="15973">MSTFEQKVEAFFKQADKDNSGTVSKLELCKVLINAGDGRTVCEINDWFDEIDSNKDGCMTLEELKKALNLRDPRSVQEAELRAVFKDLDVDCSGQLTVEDLRKVLAKTGHADNASKYIEQVDINKDGKVDIEEFIKAWRAGL</sequence>
<dbReference type="InterPro" id="IPR011992">
    <property type="entry name" value="EF-hand-dom_pair"/>
</dbReference>
<evidence type="ECO:0000313" key="4">
    <source>
        <dbReference type="EnsemblMetazoa" id="BGLB024127-PA"/>
    </source>
</evidence>
<dbReference type="InterPro" id="IPR002048">
    <property type="entry name" value="EF_hand_dom"/>
</dbReference>
<reference evidence="4" key="1">
    <citation type="submission" date="2020-05" db="UniProtKB">
        <authorList>
            <consortium name="EnsemblMetazoa"/>
        </authorList>
    </citation>
    <scope>IDENTIFICATION</scope>
    <source>
        <strain evidence="4">BB02</strain>
    </source>
</reference>
<dbReference type="GO" id="GO:0005509">
    <property type="term" value="F:calcium ion binding"/>
    <property type="evidence" value="ECO:0007669"/>
    <property type="project" value="InterPro"/>
</dbReference>
<keyword evidence="2" id="KW-0106">Calcium</keyword>
<dbReference type="Pfam" id="PF13499">
    <property type="entry name" value="EF-hand_7"/>
    <property type="match status" value="2"/>
</dbReference>
<dbReference type="PROSITE" id="PS50222">
    <property type="entry name" value="EF_HAND_2"/>
    <property type="match status" value="4"/>
</dbReference>
<accession>A0A2C9KVR9</accession>
<keyword evidence="1" id="KW-0677">Repeat</keyword>
<name>A0A2C9KVR9_BIOGL</name>
<dbReference type="KEGG" id="bgt:106050497"/>
<proteinExistence type="predicted"/>
<dbReference type="VEuPathDB" id="VectorBase:BGLAX_043472"/>
<feature type="domain" description="EF-hand" evidence="3">
    <location>
        <begin position="43"/>
        <end position="74"/>
    </location>
</feature>
<organism evidence="4 5">
    <name type="scientific">Biomphalaria glabrata</name>
    <name type="common">Bloodfluke planorb</name>
    <name type="synonym">Freshwater snail</name>
    <dbReference type="NCBI Taxonomy" id="6526"/>
    <lineage>
        <taxon>Eukaryota</taxon>
        <taxon>Metazoa</taxon>
        <taxon>Spiralia</taxon>
        <taxon>Lophotrochozoa</taxon>
        <taxon>Mollusca</taxon>
        <taxon>Gastropoda</taxon>
        <taxon>Heterobranchia</taxon>
        <taxon>Euthyneura</taxon>
        <taxon>Panpulmonata</taxon>
        <taxon>Hygrophila</taxon>
        <taxon>Lymnaeoidea</taxon>
        <taxon>Planorbidae</taxon>
        <taxon>Biomphalaria</taxon>
    </lineage>
</organism>
<dbReference type="EnsemblMetazoa" id="BGLB024127-RA">
    <property type="protein sequence ID" value="BGLB024127-PA"/>
    <property type="gene ID" value="BGLB024127"/>
</dbReference>
<dbReference type="OrthoDB" id="26525at2759"/>
<dbReference type="AlphaFoldDB" id="A0A2C9KVR9"/>
<dbReference type="FunFam" id="1.10.238.10:FF:000003">
    <property type="entry name" value="Calmodulin A"/>
    <property type="match status" value="1"/>
</dbReference>
<dbReference type="Proteomes" id="UP000076420">
    <property type="component" value="Unassembled WGS sequence"/>
</dbReference>
<dbReference type="SUPFAM" id="SSF47473">
    <property type="entry name" value="EF-hand"/>
    <property type="match status" value="1"/>
</dbReference>
<evidence type="ECO:0000313" key="5">
    <source>
        <dbReference type="Proteomes" id="UP000076420"/>
    </source>
</evidence>
<dbReference type="RefSeq" id="XP_013060919.2">
    <property type="nucleotide sequence ID" value="XM_013205465.2"/>
</dbReference>
<dbReference type="PROSITE" id="PS00018">
    <property type="entry name" value="EF_HAND_1"/>
    <property type="match status" value="4"/>
</dbReference>
<dbReference type="CDD" id="cd00051">
    <property type="entry name" value="EFh"/>
    <property type="match status" value="2"/>
</dbReference>
<dbReference type="VEuPathDB" id="VectorBase:BGLB024127"/>
<protein>
    <recommendedName>
        <fullName evidence="3">EF-hand domain-containing protein</fullName>
    </recommendedName>
</protein>
<feature type="domain" description="EF-hand" evidence="3">
    <location>
        <begin position="76"/>
        <end position="111"/>
    </location>
</feature>
<dbReference type="InterPro" id="IPR018247">
    <property type="entry name" value="EF_Hand_1_Ca_BS"/>
</dbReference>
<dbReference type="SMART" id="SM00054">
    <property type="entry name" value="EFh"/>
    <property type="match status" value="4"/>
</dbReference>
<evidence type="ECO:0000256" key="2">
    <source>
        <dbReference type="ARBA" id="ARBA00022837"/>
    </source>
</evidence>
<dbReference type="STRING" id="6526.A0A2C9KVR9"/>
<gene>
    <name evidence="4" type="primary">106050497</name>
</gene>
<feature type="domain" description="EF-hand" evidence="3">
    <location>
        <begin position="116"/>
        <end position="142"/>
    </location>
</feature>